<dbReference type="Gene3D" id="2.160.20.80">
    <property type="entry name" value="E3 ubiquitin-protein ligase SopA"/>
    <property type="match status" value="3"/>
</dbReference>
<evidence type="ECO:0000259" key="1">
    <source>
        <dbReference type="Pfam" id="PF09937"/>
    </source>
</evidence>
<comment type="caution">
    <text evidence="2">The sequence shown here is derived from an EMBL/GenBank/DDBJ whole genome shotgun (WGS) entry which is preliminary data.</text>
</comment>
<gene>
    <name evidence="2" type="ORF">HLB44_05625</name>
</gene>
<reference evidence="2 3" key="1">
    <citation type="submission" date="2020-05" db="EMBL/GenBank/DDBJ databases">
        <title>Aquincola sp. isolate from soil.</title>
        <authorList>
            <person name="Han J."/>
            <person name="Kim D.-U."/>
        </authorList>
    </citation>
    <scope>NUCLEOTIDE SEQUENCE [LARGE SCALE GENOMIC DNA]</scope>
    <source>
        <strain evidence="2 3">S2</strain>
    </source>
</reference>
<organism evidence="2 3">
    <name type="scientific">Pseudaquabacterium terrae</name>
    <dbReference type="NCBI Taxonomy" id="2732868"/>
    <lineage>
        <taxon>Bacteria</taxon>
        <taxon>Pseudomonadati</taxon>
        <taxon>Pseudomonadota</taxon>
        <taxon>Betaproteobacteria</taxon>
        <taxon>Burkholderiales</taxon>
        <taxon>Sphaerotilaceae</taxon>
        <taxon>Pseudaquabacterium</taxon>
    </lineage>
</organism>
<evidence type="ECO:0000313" key="2">
    <source>
        <dbReference type="EMBL" id="NRF66456.1"/>
    </source>
</evidence>
<dbReference type="RefSeq" id="WP_173121550.1">
    <property type="nucleotide sequence ID" value="NZ_JABRWJ010000002.1"/>
</dbReference>
<dbReference type="PANTHER" id="PTHR14136">
    <property type="entry name" value="BTB_POZ DOMAIN-CONTAINING PROTEIN KCTD9"/>
    <property type="match status" value="1"/>
</dbReference>
<name>A0ABX2EBE8_9BURK</name>
<dbReference type="Proteomes" id="UP000737171">
    <property type="component" value="Unassembled WGS sequence"/>
</dbReference>
<dbReference type="InterPro" id="IPR051082">
    <property type="entry name" value="Pentapeptide-BTB/POZ_domain"/>
</dbReference>
<sequence>MQLIKPMALGITSRCIEFRRRIGLVITGSLYFPFRAQGEAAVWTESSMWKFLAAEMPEGPFIDECNLKPRSEYLLRAHAFAPEGRAKAVEVVARVAGKEKKLHAVGPRRWLDGQASAPDFFESLPLDWQHTYGGADWPHNPLGMGRRPLREPGAPAPEHFLPQVVVPGANPADPDDSVPAACFRPIDCAWPQRVRHAGTYDEQWLKQQSPGFASDIDWRYFNMAQEDQWFDAPPRGDEDFEFVNMHPSKAQVGGVLPGLRVRCFADHGDGQTPKLREVALKLATLWFFPHHEVGIALFQGLAECNEDDASDIHTLLGAIEHLSETKPTQHYLDALTRRRHPKDGALHALRESDLKPAGLSSADPNFDAVQKDFAPDGLFAQAQRRGAVLKMQLAIDDVKAKGIDPAKLGLTIPQAEVAPTLENLPDYLFKKRAELLNAQVSAALDAAEQMAAAKLKAKAFGIDPESLVHRGPPTYRAAAHMAELQTLAKAAPGAPPALDVAKIGPKLTQLEAMARTSYLATAHTQAPARPMPPARAKVLRDAVAKAHAEGKSFFAADLTGADLSGLDLAGADFTNAWLEGANLAGAQLQRTSFAYAVLAHADLTAADFSEADLSGANLGRANLKTTRLVKANLTGANCSDTELAQTDLRGARIDGLKLHGASFGLADWRSVHGAGLLFHKAVLKDMVLNRCTLQQPVFIECDLSGVDFAAAQLERPTFIKCRGQGIRFARAVLPGSVFVDGCDFSGADFAEAQLRGSNLRGTLLAQAKFRQALLDDCDLSDADCSGADFGGASLRGALLIKTRFGQAALPGANLMNAIAQRADLRGADLAQANLYGSDLSRVHADSSSRLQGANLERTRLHPMREPKATA</sequence>
<proteinExistence type="predicted"/>
<accession>A0ABX2EBE8</accession>
<dbReference type="PANTHER" id="PTHR14136:SF17">
    <property type="entry name" value="BTB_POZ DOMAIN-CONTAINING PROTEIN KCTD9"/>
    <property type="match status" value="1"/>
</dbReference>
<evidence type="ECO:0000313" key="3">
    <source>
        <dbReference type="Proteomes" id="UP000737171"/>
    </source>
</evidence>
<keyword evidence="3" id="KW-1185">Reference proteome</keyword>
<dbReference type="Pfam" id="PF00805">
    <property type="entry name" value="Pentapeptide"/>
    <property type="match status" value="5"/>
</dbReference>
<feature type="domain" description="DUF2169" evidence="1">
    <location>
        <begin position="24"/>
        <end position="293"/>
    </location>
</feature>
<protein>
    <submittedName>
        <fullName evidence="2">DUF2169 domain-containing protein</fullName>
    </submittedName>
</protein>
<dbReference type="SUPFAM" id="SSF141571">
    <property type="entry name" value="Pentapeptide repeat-like"/>
    <property type="match status" value="2"/>
</dbReference>
<dbReference type="EMBL" id="JABRWJ010000002">
    <property type="protein sequence ID" value="NRF66456.1"/>
    <property type="molecule type" value="Genomic_DNA"/>
</dbReference>
<dbReference type="Pfam" id="PF09937">
    <property type="entry name" value="DUF2169"/>
    <property type="match status" value="1"/>
</dbReference>
<dbReference type="InterPro" id="IPR018683">
    <property type="entry name" value="DUF2169"/>
</dbReference>
<dbReference type="InterPro" id="IPR001646">
    <property type="entry name" value="5peptide_repeat"/>
</dbReference>
<dbReference type="Pfam" id="PF13599">
    <property type="entry name" value="Pentapeptide_4"/>
    <property type="match status" value="1"/>
</dbReference>